<dbReference type="PROSITE" id="PS50077">
    <property type="entry name" value="HEAT_REPEAT"/>
    <property type="match status" value="1"/>
</dbReference>
<dbReference type="Gene3D" id="1.25.10.10">
    <property type="entry name" value="Leucine-rich Repeat Variant"/>
    <property type="match status" value="2"/>
</dbReference>
<feature type="region of interest" description="Disordered" evidence="3">
    <location>
        <begin position="263"/>
        <end position="283"/>
    </location>
</feature>
<dbReference type="Proteomes" id="UP000695000">
    <property type="component" value="Unplaced"/>
</dbReference>
<dbReference type="GeneID" id="108565957"/>
<feature type="compositionally biased region" description="Low complexity" evidence="3">
    <location>
        <begin position="271"/>
        <end position="282"/>
    </location>
</feature>
<dbReference type="InterPro" id="IPR016024">
    <property type="entry name" value="ARM-type_fold"/>
</dbReference>
<dbReference type="PANTHER" id="PTHR32059">
    <property type="entry name" value="RAB11-BINDING PROTEIN RELCH"/>
    <property type="match status" value="1"/>
</dbReference>
<organism evidence="4 5">
    <name type="scientific">Nicrophorus vespilloides</name>
    <name type="common">Boreal carrion beetle</name>
    <dbReference type="NCBI Taxonomy" id="110193"/>
    <lineage>
        <taxon>Eukaryota</taxon>
        <taxon>Metazoa</taxon>
        <taxon>Ecdysozoa</taxon>
        <taxon>Arthropoda</taxon>
        <taxon>Hexapoda</taxon>
        <taxon>Insecta</taxon>
        <taxon>Pterygota</taxon>
        <taxon>Neoptera</taxon>
        <taxon>Endopterygota</taxon>
        <taxon>Coleoptera</taxon>
        <taxon>Polyphaga</taxon>
        <taxon>Staphyliniformia</taxon>
        <taxon>Silphidae</taxon>
        <taxon>Nicrophorinae</taxon>
        <taxon>Nicrophorus</taxon>
    </lineage>
</organism>
<proteinExistence type="predicted"/>
<dbReference type="InterPro" id="IPR006594">
    <property type="entry name" value="LisH"/>
</dbReference>
<dbReference type="PROSITE" id="PS50896">
    <property type="entry name" value="LISH"/>
    <property type="match status" value="1"/>
</dbReference>
<reference evidence="5" key="1">
    <citation type="submission" date="2025-08" db="UniProtKB">
        <authorList>
            <consortium name="RefSeq"/>
        </authorList>
    </citation>
    <scope>IDENTIFICATION</scope>
    <source>
        <tissue evidence="5">Whole Larva</tissue>
    </source>
</reference>
<keyword evidence="4" id="KW-1185">Reference proteome</keyword>
<dbReference type="InterPro" id="IPR021133">
    <property type="entry name" value="HEAT_type_2"/>
</dbReference>
<evidence type="ECO:0000313" key="4">
    <source>
        <dbReference type="Proteomes" id="UP000695000"/>
    </source>
</evidence>
<evidence type="ECO:0000313" key="5">
    <source>
        <dbReference type="RefSeq" id="XP_017781129.1"/>
    </source>
</evidence>
<dbReference type="PANTHER" id="PTHR32059:SF0">
    <property type="entry name" value="RAB11-BINDING PROTEIN RELCH"/>
    <property type="match status" value="1"/>
</dbReference>
<feature type="repeat" description="HEAT" evidence="1">
    <location>
        <begin position="865"/>
        <end position="903"/>
    </location>
</feature>
<evidence type="ECO:0000256" key="1">
    <source>
        <dbReference type="PROSITE-ProRule" id="PRU00103"/>
    </source>
</evidence>
<evidence type="ECO:0000256" key="2">
    <source>
        <dbReference type="SAM" id="Coils"/>
    </source>
</evidence>
<accession>A0ABM1N2S9</accession>
<keyword evidence="2" id="KW-0175">Coiled coil</keyword>
<dbReference type="InterPro" id="IPR040362">
    <property type="entry name" value="RELCH"/>
</dbReference>
<protein>
    <submittedName>
        <fullName evidence="5">LisH domain and HEAT repeat-containing protein KIAA1468 homolog isoform X2</fullName>
    </submittedName>
</protein>
<evidence type="ECO:0000256" key="3">
    <source>
        <dbReference type="SAM" id="MobiDB-lite"/>
    </source>
</evidence>
<dbReference type="InterPro" id="IPR011989">
    <property type="entry name" value="ARM-like"/>
</dbReference>
<name>A0ABM1N2S9_NICVS</name>
<dbReference type="SUPFAM" id="SSF48371">
    <property type="entry name" value="ARM repeat"/>
    <property type="match status" value="1"/>
</dbReference>
<feature type="coiled-coil region" evidence="2">
    <location>
        <begin position="102"/>
        <end position="129"/>
    </location>
</feature>
<dbReference type="SMART" id="SM00667">
    <property type="entry name" value="LisH"/>
    <property type="match status" value="1"/>
</dbReference>
<sequence length="950" mass="107516">MAESTKSFNSDNNQINFTYNDVAKKLLKDRLLLTALELHTELLDSGKEVRQLKDFFSNPGNFELHTQEYTSRISRSGSQTTLDSLDFTRYSEDGERGGDERVAVLEFELRKAKETISALRNNLTVATESEKNSPDKQSIKCLNSDGIKPHEKRALNFLINEYLLLHGYKLTSITFSDENEDQDFEDWDDVGLNIAKPSELLTLYREGLKQTGHNLISAFSQTEYTLKEEEYQESIKNFKQEIELFQTKLDNLYSENEKLYKQLETSQKQPSVSSKNSIGSNSPEHFEIIDKSNLKQEDNLIEDDLSNNSSNPCDWTQVSINVNDDNPKEPCKENFTKMNLIQKRLSMKYEKELYNLCPIHSAINVENEALESVLKEVPSLDSIVNVISESMLKIIPNIILNKREEAIPLLICAVHLNPNSTVRDKLLQQLFNLKKKPLDIERSSILAGISAIAKYTKETVVENELLPQCWEQLTHKHVERRLLVVESCRVLISHVSGPIRNSLMLSMLQQMMDDREEIVRKEVVCVLALVVAFCDDLDKYSQCEDLAFATLKDTSCNVIDSSIKILFPVLAKWALDIGRLKSDLIKNLLHKLNNTLKMLKNESPSKAIPSPEMALKLIQVINELLPFILMFVTDNEIVLDRVETGMKIDLTPELSSVCSSVTNPAIFYDSEVDVGMILYEFDKLIGEDDDCKWDELEWITNIVFPDLLNSLNHIDITQHDLLQAFIALFSNFCKTFGKAFSSKRIRPLFQTHVQNLEQILSSFNQYSPSLNIIPVYLVSVLSFCDPESAGNVLRRFLCALPLCGTPLDCLEISVRGLCELGLQEIVVQSLWEGVVHQKPLVRGFTAGLFATIISLCNETLLNSKVTPALVTLANDSDALVRTATIPALGALIIDCSMTELHDKSYMQLQMFLSDPATKENHSLLRQLVVTMGNIVIGCKPAFRQDASRGK</sequence>
<dbReference type="RefSeq" id="XP_017781129.1">
    <property type="nucleotide sequence ID" value="XM_017925640.1"/>
</dbReference>
<gene>
    <name evidence="5" type="primary">LOC108565957</name>
</gene>